<name>A0ACC1QXY2_9HYPO</name>
<organism evidence="1 2">
    <name type="scientific">Lecanicillium saksenae</name>
    <dbReference type="NCBI Taxonomy" id="468837"/>
    <lineage>
        <taxon>Eukaryota</taxon>
        <taxon>Fungi</taxon>
        <taxon>Dikarya</taxon>
        <taxon>Ascomycota</taxon>
        <taxon>Pezizomycotina</taxon>
        <taxon>Sordariomycetes</taxon>
        <taxon>Hypocreomycetidae</taxon>
        <taxon>Hypocreales</taxon>
        <taxon>Cordycipitaceae</taxon>
        <taxon>Lecanicillium</taxon>
    </lineage>
</organism>
<proteinExistence type="predicted"/>
<evidence type="ECO:0000313" key="2">
    <source>
        <dbReference type="Proteomes" id="UP001148737"/>
    </source>
</evidence>
<gene>
    <name evidence="1" type="ORF">NLG97_g4004</name>
</gene>
<evidence type="ECO:0000313" key="1">
    <source>
        <dbReference type="EMBL" id="KAJ3494564.1"/>
    </source>
</evidence>
<protein>
    <submittedName>
        <fullName evidence="1">Uncharacterized protein</fullName>
    </submittedName>
</protein>
<keyword evidence="2" id="KW-1185">Reference proteome</keyword>
<reference evidence="1" key="1">
    <citation type="submission" date="2022-07" db="EMBL/GenBank/DDBJ databases">
        <title>Genome Sequence of Lecanicillium saksenae.</title>
        <authorList>
            <person name="Buettner E."/>
        </authorList>
    </citation>
    <scope>NUCLEOTIDE SEQUENCE</scope>
    <source>
        <strain evidence="1">VT-O1</strain>
    </source>
</reference>
<accession>A0ACC1QXY2</accession>
<comment type="caution">
    <text evidence="1">The sequence shown here is derived from an EMBL/GenBank/DDBJ whole genome shotgun (WGS) entry which is preliminary data.</text>
</comment>
<dbReference type="EMBL" id="JANAKD010000366">
    <property type="protein sequence ID" value="KAJ3494564.1"/>
    <property type="molecule type" value="Genomic_DNA"/>
</dbReference>
<sequence length="750" mass="82860">MASEASASGAWPPVRPNKRGKMRNGTFIIPSTGERSRKQFTLRTSASAHSRASIINRYTEAETIYEQCAAAVDDGKSRLLALWYWLCSDQGHQVLKCTFAYLLGSLATFSPFLSNYLGNRDGKHIVATLTVFFHPARTTGSMIEAALIAIVAVIFANVVCLLSMTVAVLSRKSLDSVAPAHAIILLTAIGGGLGFIAWVKQRLNQPLVNVASSLGSMAIISMVTKDDSILYGYFSDARIVQVIKMLLIGITFSTAVNLLVWPVAARSVLRKSIITASSTLSDRLSFVTRGFLIGSEEEVNSPEYHRVSKSYTAAYGLMTKTLREAKLEYYVLGEERIYQYDKRLVKSLDSVSQAIGGLRSALNTQFTLLREGSGVLSENQESTTTDAASPQASSRMSSVMDVVERLSVIDEDEEPRSIPNSRSDPTLNQTPIFRVPSDIFALFMALLGPSMKSLAYTLSEILREPPFGKNLQNDVAISVQLRDSLREALTLYNTARHSALQEVYRSMELGRARSEAVQADIEEVAAACGHFSFSLLAVAEAMDSYLDVLEELKYATETLERSWNWAKFWRYKWKTRETDESDPESEPLLKRTQSGLRRSALPKGIPNSIKKKRDNYNWDASSQSSSWTRSLSQLTLSIMRFLSREDIIFGIKIGVGSVLWAMFAFIPATRPVYQTWRGEWGLLSYMLVVGMTNGASNTTGFSRLIGTLIGAVCAITAWILSFGNAYALALFGFIMALGNFYMILVPVAAR</sequence>
<dbReference type="Proteomes" id="UP001148737">
    <property type="component" value="Unassembled WGS sequence"/>
</dbReference>